<protein>
    <submittedName>
        <fullName evidence="10">Threonine/serine dehydratase</fullName>
    </submittedName>
</protein>
<dbReference type="PROSITE" id="PS00165">
    <property type="entry name" value="DEHYDRATASE_SER_THR"/>
    <property type="match status" value="1"/>
</dbReference>
<dbReference type="GO" id="GO:0030378">
    <property type="term" value="F:serine racemase activity"/>
    <property type="evidence" value="ECO:0007669"/>
    <property type="project" value="TreeGrafter"/>
</dbReference>
<dbReference type="InterPro" id="IPR036052">
    <property type="entry name" value="TrpB-like_PALP_sf"/>
</dbReference>
<dbReference type="GO" id="GO:0070179">
    <property type="term" value="P:D-serine biosynthetic process"/>
    <property type="evidence" value="ECO:0007669"/>
    <property type="project" value="TreeGrafter"/>
</dbReference>
<dbReference type="GO" id="GO:0030170">
    <property type="term" value="F:pyridoxal phosphate binding"/>
    <property type="evidence" value="ECO:0007669"/>
    <property type="project" value="InterPro"/>
</dbReference>
<comment type="cofactor">
    <cofactor evidence="1">
        <name>Ca(2+)</name>
        <dbReference type="ChEBI" id="CHEBI:29108"/>
    </cofactor>
</comment>
<keyword evidence="7" id="KW-0663">Pyridoxal phosphate</keyword>
<dbReference type="PANTHER" id="PTHR43050:SF1">
    <property type="entry name" value="SERINE RACEMASE"/>
    <property type="match status" value="1"/>
</dbReference>
<keyword evidence="8" id="KW-0456">Lyase</keyword>
<dbReference type="InterPro" id="IPR000634">
    <property type="entry name" value="Ser/Thr_deHydtase_PyrdxlP-BS"/>
</dbReference>
<gene>
    <name evidence="10" type="ORF">H7965_07710</name>
</gene>
<comment type="cofactor">
    <cofactor evidence="3">
        <name>Mn(2+)</name>
        <dbReference type="ChEBI" id="CHEBI:29035"/>
    </cofactor>
</comment>
<comment type="cofactor">
    <cofactor evidence="2">
        <name>pyridoxal 5'-phosphate</name>
        <dbReference type="ChEBI" id="CHEBI:597326"/>
    </cofactor>
</comment>
<evidence type="ECO:0000256" key="2">
    <source>
        <dbReference type="ARBA" id="ARBA00001933"/>
    </source>
</evidence>
<dbReference type="CDD" id="cd01562">
    <property type="entry name" value="Thr-dehyd"/>
    <property type="match status" value="1"/>
</dbReference>
<dbReference type="PANTHER" id="PTHR43050">
    <property type="entry name" value="SERINE / THREONINE RACEMASE FAMILY MEMBER"/>
    <property type="match status" value="1"/>
</dbReference>
<feature type="domain" description="Tryptophan synthase beta chain-like PALP" evidence="9">
    <location>
        <begin position="21"/>
        <end position="310"/>
    </location>
</feature>
<comment type="cofactor">
    <cofactor evidence="4">
        <name>Mg(2+)</name>
        <dbReference type="ChEBI" id="CHEBI:18420"/>
    </cofactor>
</comment>
<evidence type="ECO:0000256" key="4">
    <source>
        <dbReference type="ARBA" id="ARBA00001946"/>
    </source>
</evidence>
<keyword evidence="11" id="KW-1185">Reference proteome</keyword>
<name>A0A9X0QWF2_9PROT</name>
<comment type="caution">
    <text evidence="10">The sequence shown here is derived from an EMBL/GenBank/DDBJ whole genome shotgun (WGS) entry which is preliminary data.</text>
</comment>
<dbReference type="GO" id="GO:0005524">
    <property type="term" value="F:ATP binding"/>
    <property type="evidence" value="ECO:0007669"/>
    <property type="project" value="TreeGrafter"/>
</dbReference>
<evidence type="ECO:0000313" key="11">
    <source>
        <dbReference type="Proteomes" id="UP000600101"/>
    </source>
</evidence>
<dbReference type="InterPro" id="IPR001926">
    <property type="entry name" value="TrpB-like_PALP"/>
</dbReference>
<evidence type="ECO:0000256" key="3">
    <source>
        <dbReference type="ARBA" id="ARBA00001936"/>
    </source>
</evidence>
<dbReference type="GO" id="GO:0018114">
    <property type="term" value="F:threonine racemase activity"/>
    <property type="evidence" value="ECO:0007669"/>
    <property type="project" value="TreeGrafter"/>
</dbReference>
<dbReference type="SUPFAM" id="SSF53686">
    <property type="entry name" value="Tryptophan synthase beta subunit-like PLP-dependent enzymes"/>
    <property type="match status" value="1"/>
</dbReference>
<evidence type="ECO:0000256" key="7">
    <source>
        <dbReference type="ARBA" id="ARBA00022898"/>
    </source>
</evidence>
<dbReference type="GO" id="GO:0003941">
    <property type="term" value="F:L-serine ammonia-lyase activity"/>
    <property type="evidence" value="ECO:0007669"/>
    <property type="project" value="TreeGrafter"/>
</dbReference>
<evidence type="ECO:0000256" key="5">
    <source>
        <dbReference type="ARBA" id="ARBA00010869"/>
    </source>
</evidence>
<accession>A0A9X0QWF2</accession>
<dbReference type="EMBL" id="JACOMF010000006">
    <property type="protein sequence ID" value="MBC4015211.1"/>
    <property type="molecule type" value="Genomic_DNA"/>
</dbReference>
<dbReference type="Gene3D" id="3.40.50.1100">
    <property type="match status" value="2"/>
</dbReference>
<evidence type="ECO:0000256" key="8">
    <source>
        <dbReference type="ARBA" id="ARBA00023239"/>
    </source>
</evidence>
<evidence type="ECO:0000256" key="1">
    <source>
        <dbReference type="ARBA" id="ARBA00001913"/>
    </source>
</evidence>
<dbReference type="FunFam" id="3.40.50.1100:FF:000005">
    <property type="entry name" value="Threonine dehydratase catabolic"/>
    <property type="match status" value="1"/>
</dbReference>
<organism evidence="10 11">
    <name type="scientific">Siccirubricoccus deserti</name>
    <dbReference type="NCBI Taxonomy" id="2013562"/>
    <lineage>
        <taxon>Bacteria</taxon>
        <taxon>Pseudomonadati</taxon>
        <taxon>Pseudomonadota</taxon>
        <taxon>Alphaproteobacteria</taxon>
        <taxon>Acetobacterales</taxon>
        <taxon>Roseomonadaceae</taxon>
        <taxon>Siccirubricoccus</taxon>
    </lineage>
</organism>
<dbReference type="AlphaFoldDB" id="A0A9X0QWF2"/>
<dbReference type="GO" id="GO:0000287">
    <property type="term" value="F:magnesium ion binding"/>
    <property type="evidence" value="ECO:0007669"/>
    <property type="project" value="TreeGrafter"/>
</dbReference>
<comment type="similarity">
    <text evidence="5">Belongs to the serine/threonine dehydratase family.</text>
</comment>
<dbReference type="RefSeq" id="WP_186769985.1">
    <property type="nucleotide sequence ID" value="NZ_JACOMF010000006.1"/>
</dbReference>
<evidence type="ECO:0000313" key="10">
    <source>
        <dbReference type="EMBL" id="MBC4015211.1"/>
    </source>
</evidence>
<evidence type="ECO:0000256" key="6">
    <source>
        <dbReference type="ARBA" id="ARBA00022842"/>
    </source>
</evidence>
<evidence type="ECO:0000259" key="9">
    <source>
        <dbReference type="Pfam" id="PF00291"/>
    </source>
</evidence>
<dbReference type="Proteomes" id="UP000600101">
    <property type="component" value="Unassembled WGS sequence"/>
</dbReference>
<reference evidence="10" key="1">
    <citation type="submission" date="2020-08" db="EMBL/GenBank/DDBJ databases">
        <authorList>
            <person name="Hu Y."/>
            <person name="Nguyen S.V."/>
            <person name="Li F."/>
            <person name="Fanning S."/>
        </authorList>
    </citation>
    <scope>NUCLEOTIDE SEQUENCE</scope>
    <source>
        <strain evidence="10">SYSU D8009</strain>
    </source>
</reference>
<keyword evidence="6" id="KW-0460">Magnesium</keyword>
<dbReference type="Pfam" id="PF00291">
    <property type="entry name" value="PALP"/>
    <property type="match status" value="1"/>
</dbReference>
<proteinExistence type="inferred from homology"/>
<sequence>MSETVSFADVEAAAGRLRGRVLRTPLLRHPLLDRLTSGTVLVKPEPLQKTGSFKLRGATNAALLMDAAARQGGVVTHSSGNHGQATACAAHQLGMRAIIAMPADAPAIKVESTRRWGAEIITFDRATTDRDRLAEALAAEHGATLIPPFDHPHVIAGQGTLAIELVEDAKALGLALDALAVCTGGGGLTAGCALAMEALAPAAEVWAVEPEGWDDTRRSLAAGRRIANNGSGDGLCDSLLSMQPGAITFALNQPRLAGGVAVTPAEVFRAMRFAFEHLKIVVEPGGAVALAAVLAGKLATRGRVLGVVVSGGNVDPAVFARALAAR</sequence>